<organism evidence="11 12">
    <name type="scientific">Thomasclavelia cocleata</name>
    <dbReference type="NCBI Taxonomy" id="69824"/>
    <lineage>
        <taxon>Bacteria</taxon>
        <taxon>Bacillati</taxon>
        <taxon>Bacillota</taxon>
        <taxon>Erysipelotrichia</taxon>
        <taxon>Erysipelotrichales</taxon>
        <taxon>Coprobacillaceae</taxon>
        <taxon>Thomasclavelia</taxon>
    </lineage>
</organism>
<evidence type="ECO:0000313" key="11">
    <source>
        <dbReference type="EMBL" id="SET33072.1"/>
    </source>
</evidence>
<keyword evidence="7" id="KW-0132">Cell division</keyword>
<evidence type="ECO:0000256" key="4">
    <source>
        <dbReference type="ARBA" id="ARBA00022692"/>
    </source>
</evidence>
<dbReference type="PANTHER" id="PTHR22926:SF5">
    <property type="entry name" value="PHOSPHO-N-ACETYLMURAMOYL-PENTAPEPTIDE-TRANSFERASE HOMOLOG"/>
    <property type="match status" value="1"/>
</dbReference>
<dbReference type="UniPathway" id="UPA00219"/>
<keyword evidence="6 7" id="KW-0472">Membrane</keyword>
<proteinExistence type="inferred from homology"/>
<dbReference type="GO" id="GO:0008963">
    <property type="term" value="F:phospho-N-acetylmuramoyl-pentapeptide-transferase activity"/>
    <property type="evidence" value="ECO:0007669"/>
    <property type="project" value="UniProtKB-UniRule"/>
</dbReference>
<dbReference type="EMBL" id="BLMI01000252">
    <property type="protein sequence ID" value="GFI41987.1"/>
    <property type="molecule type" value="Genomic_DNA"/>
</dbReference>
<dbReference type="GO" id="GO:0005886">
    <property type="term" value="C:plasma membrane"/>
    <property type="evidence" value="ECO:0007669"/>
    <property type="project" value="UniProtKB-SubCell"/>
</dbReference>
<dbReference type="PROSITE" id="PS01347">
    <property type="entry name" value="MRAY_1"/>
    <property type="match status" value="1"/>
</dbReference>
<dbReference type="Proteomes" id="UP000490821">
    <property type="component" value="Unassembled WGS sequence"/>
</dbReference>
<evidence type="ECO:0000313" key="12">
    <source>
        <dbReference type="Proteomes" id="UP000198558"/>
    </source>
</evidence>
<reference evidence="12" key="2">
    <citation type="submission" date="2016-10" db="EMBL/GenBank/DDBJ databases">
        <authorList>
            <person name="Varghese N."/>
            <person name="Submissions S."/>
        </authorList>
    </citation>
    <scope>NUCLEOTIDE SEQUENCE [LARGE SCALE GENOMIC DNA]</scope>
    <source>
        <strain evidence="12">DSM 1551</strain>
    </source>
</reference>
<comment type="function">
    <text evidence="7">Catalyzes the initial step of the lipid cycle reactions in the biosynthesis of the cell wall peptidoglycan: transfers peptidoglycan precursor phospho-MurNAc-pentapeptide from UDP-MurNAc-pentapeptide onto the lipid carrier undecaprenyl phosphate, yielding undecaprenyl-pyrophosphoryl-MurNAc-pentapeptide, known as lipid I.</text>
</comment>
<dbReference type="GO" id="GO:0051301">
    <property type="term" value="P:cell division"/>
    <property type="evidence" value="ECO:0007669"/>
    <property type="project" value="UniProtKB-KW"/>
</dbReference>
<keyword evidence="7 9" id="KW-0460">Magnesium</keyword>
<dbReference type="HAMAP" id="MF_00038">
    <property type="entry name" value="MraY"/>
    <property type="match status" value="1"/>
</dbReference>
<comment type="subcellular location">
    <subcellularLocation>
        <location evidence="7">Cell membrane</location>
        <topology evidence="7">Multi-pass membrane protein</topology>
    </subcellularLocation>
    <subcellularLocation>
        <location evidence="1">Membrane</location>
        <topology evidence="1">Multi-pass membrane protein</topology>
    </subcellularLocation>
</comment>
<dbReference type="EMBL" id="FOIN01000006">
    <property type="protein sequence ID" value="SET33072.1"/>
    <property type="molecule type" value="Genomic_DNA"/>
</dbReference>
<keyword evidence="7" id="KW-0133">Cell shape</keyword>
<name>A0A1I0DMJ1_9FIRM</name>
<evidence type="ECO:0000256" key="6">
    <source>
        <dbReference type="ARBA" id="ARBA00023136"/>
    </source>
</evidence>
<comment type="pathway">
    <text evidence="7">Cell wall biogenesis; peptidoglycan biosynthesis.</text>
</comment>
<reference evidence="11" key="1">
    <citation type="submission" date="2016-10" db="EMBL/GenBank/DDBJ databases">
        <authorList>
            <person name="de Groot N.N."/>
        </authorList>
    </citation>
    <scope>NUCLEOTIDE SEQUENCE [LARGE SCALE GENOMIC DNA]</scope>
    <source>
        <strain evidence="11">DSM 1551</strain>
    </source>
</reference>
<feature type="binding site" evidence="9">
    <location>
        <position position="177"/>
    </location>
    <ligand>
        <name>Mg(2+)</name>
        <dbReference type="ChEBI" id="CHEBI:18420"/>
    </ligand>
</feature>
<dbReference type="NCBIfam" id="TIGR00445">
    <property type="entry name" value="mraY"/>
    <property type="match status" value="1"/>
</dbReference>
<dbReference type="OrthoDB" id="9805475at2"/>
<dbReference type="EC" id="2.7.8.13" evidence="7 8"/>
<evidence type="ECO:0000256" key="9">
    <source>
        <dbReference type="PIRSR" id="PIRSR600715-1"/>
    </source>
</evidence>
<feature type="transmembrane region" description="Helical" evidence="7">
    <location>
        <begin position="209"/>
        <end position="226"/>
    </location>
</feature>
<keyword evidence="7" id="KW-0961">Cell wall biogenesis/degradation</keyword>
<evidence type="ECO:0000256" key="3">
    <source>
        <dbReference type="ARBA" id="ARBA00022679"/>
    </source>
</evidence>
<dbReference type="InterPro" id="IPR003524">
    <property type="entry name" value="PNAcMuramoyl-5peptid_Trfase"/>
</dbReference>
<keyword evidence="7" id="KW-1003">Cell membrane</keyword>
<keyword evidence="7" id="KW-0573">Peptidoglycan synthesis</keyword>
<keyword evidence="7" id="KW-0131">Cell cycle</keyword>
<evidence type="ECO:0000313" key="10">
    <source>
        <dbReference type="EMBL" id="GFI41987.1"/>
    </source>
</evidence>
<evidence type="ECO:0000256" key="1">
    <source>
        <dbReference type="ARBA" id="ARBA00004141"/>
    </source>
</evidence>
<accession>A0A1I0DMJ1</accession>
<comment type="similarity">
    <text evidence="2 7">Belongs to the glycosyltransferase 4 family. MraY subfamily.</text>
</comment>
<protein>
    <recommendedName>
        <fullName evidence="7 8">Phospho-N-acetylmuramoyl-pentapeptide-transferase</fullName>
        <ecNumber evidence="7 8">2.7.8.13</ecNumber>
    </recommendedName>
    <alternativeName>
        <fullName evidence="7">UDP-MurNAc-pentapeptide phosphotransferase</fullName>
    </alternativeName>
</protein>
<keyword evidence="7 9" id="KW-0479">Metal-binding</keyword>
<feature type="transmembrane region" description="Helical" evidence="7">
    <location>
        <begin position="259"/>
        <end position="281"/>
    </location>
</feature>
<dbReference type="GO" id="GO:0046872">
    <property type="term" value="F:metal ion binding"/>
    <property type="evidence" value="ECO:0007669"/>
    <property type="project" value="UniProtKB-KW"/>
</dbReference>
<evidence type="ECO:0000256" key="7">
    <source>
        <dbReference type="HAMAP-Rule" id="MF_00038"/>
    </source>
</evidence>
<dbReference type="Pfam" id="PF00953">
    <property type="entry name" value="Glycos_transf_4"/>
    <property type="match status" value="1"/>
</dbReference>
<feature type="transmembrane region" description="Helical" evidence="7">
    <location>
        <begin position="118"/>
        <end position="139"/>
    </location>
</feature>
<sequence length="329" mass="35825">MENFLKLIFAFGVGFILVLIAMPKVIPFLHKMKFGQVEREEGPESHKAKNGTPTMGGIVFVLAAILGTFISTLIFDIDNIFNPELILTTIVLVGYSLIGLIDDALIIVKHSNKGLPPLAKLLAQIALAVICYFYAMNFIPEFTSVITIPLVDINIDLGYLYPALILIMFAGESNGVNLSDGLDGLATGLSMVAIAPFIIFAIMTKNYTLASYATAMVGALLGFMLFNYHPARIFMGDVGSLGLGGFLAVLAILTKQELLLLLVGGVFLMETLSVIIQVGSFKLRGKRVFKMAPIHHHFEMLGWSEQQVTISFWFIGFICGILSIVIGVL</sequence>
<dbReference type="Pfam" id="PF10555">
    <property type="entry name" value="MraY_sig1"/>
    <property type="match status" value="1"/>
</dbReference>
<evidence type="ECO:0000256" key="8">
    <source>
        <dbReference type="NCBIfam" id="TIGR00445"/>
    </source>
</evidence>
<dbReference type="GeneID" id="78287930"/>
<evidence type="ECO:0000256" key="5">
    <source>
        <dbReference type="ARBA" id="ARBA00022989"/>
    </source>
</evidence>
<feature type="transmembrane region" description="Helical" evidence="7">
    <location>
        <begin position="55"/>
        <end position="74"/>
    </location>
</feature>
<keyword evidence="5 7" id="KW-1133">Transmembrane helix</keyword>
<evidence type="ECO:0000313" key="13">
    <source>
        <dbReference type="Proteomes" id="UP000490821"/>
    </source>
</evidence>
<keyword evidence="4 7" id="KW-0812">Transmembrane</keyword>
<feature type="transmembrane region" description="Helical" evidence="7">
    <location>
        <begin position="185"/>
        <end position="203"/>
    </location>
</feature>
<keyword evidence="12" id="KW-1185">Reference proteome</keyword>
<dbReference type="GO" id="GO:0009252">
    <property type="term" value="P:peptidoglycan biosynthetic process"/>
    <property type="evidence" value="ECO:0007669"/>
    <property type="project" value="UniProtKB-UniRule"/>
</dbReference>
<dbReference type="RefSeq" id="WP_092352934.1">
    <property type="nucleotide sequence ID" value="NZ_BLMI01000252.1"/>
</dbReference>
<dbReference type="CDD" id="cd06852">
    <property type="entry name" value="GT_MraY"/>
    <property type="match status" value="1"/>
</dbReference>
<comment type="catalytic activity">
    <reaction evidence="7">
        <text>UDP-N-acetyl-alpha-D-muramoyl-L-alanyl-gamma-D-glutamyl-meso-2,6-diaminopimeloyl-D-alanyl-D-alanine + di-trans,octa-cis-undecaprenyl phosphate = di-trans,octa-cis-undecaprenyl diphospho-N-acetyl-alpha-D-muramoyl-L-alanyl-D-glutamyl-meso-2,6-diaminopimeloyl-D-alanyl-D-alanine + UMP</text>
        <dbReference type="Rhea" id="RHEA:28386"/>
        <dbReference type="ChEBI" id="CHEBI:57865"/>
        <dbReference type="ChEBI" id="CHEBI:60392"/>
        <dbReference type="ChEBI" id="CHEBI:61386"/>
        <dbReference type="ChEBI" id="CHEBI:61387"/>
        <dbReference type="EC" id="2.7.8.13"/>
    </reaction>
</comment>
<gene>
    <name evidence="7 10" type="primary">mraY</name>
    <name evidence="10" type="ORF">IMSAGC017_02033</name>
    <name evidence="11" type="ORF">SAMN04489758_10695</name>
</gene>
<feature type="transmembrane region" description="Helical" evidence="7">
    <location>
        <begin position="233"/>
        <end position="253"/>
    </location>
</feature>
<comment type="cofactor">
    <cofactor evidence="7 9">
        <name>Mg(2+)</name>
        <dbReference type="ChEBI" id="CHEBI:18420"/>
    </cofactor>
</comment>
<feature type="binding site" evidence="9">
    <location>
        <position position="237"/>
    </location>
    <ligand>
        <name>Mg(2+)</name>
        <dbReference type="ChEBI" id="CHEBI:18420"/>
    </ligand>
</feature>
<keyword evidence="3 7" id="KW-0808">Transferase</keyword>
<dbReference type="PANTHER" id="PTHR22926">
    <property type="entry name" value="PHOSPHO-N-ACETYLMURAMOYL-PENTAPEPTIDE-TRANSFERASE"/>
    <property type="match status" value="1"/>
</dbReference>
<dbReference type="PROSITE" id="PS01348">
    <property type="entry name" value="MRAY_2"/>
    <property type="match status" value="1"/>
</dbReference>
<dbReference type="AlphaFoldDB" id="A0A1I0DMJ1"/>
<dbReference type="InterPro" id="IPR018480">
    <property type="entry name" value="PNAcMuramoyl-5peptid_Trfase_CS"/>
</dbReference>
<dbReference type="InterPro" id="IPR000715">
    <property type="entry name" value="Glycosyl_transferase_4"/>
</dbReference>
<reference evidence="10 13" key="3">
    <citation type="journal article" date="2020" name="Microbiome">
        <title>Single-cell genomics of uncultured bacteria reveals dietary fiber responders in the mouse gut microbiota.</title>
        <authorList>
            <person name="Chijiiwa R."/>
            <person name="Hosokawa M."/>
            <person name="Kogawa M."/>
            <person name="Nishikawa Y."/>
            <person name="Ide K."/>
            <person name="Sakanashi C."/>
            <person name="Takahashi K."/>
            <person name="Takeyama H."/>
        </authorList>
    </citation>
    <scope>NUCLEOTIDE SEQUENCE [LARGE SCALE GENOMIC DNA]</scope>
    <source>
        <strain evidence="10">IMSAGC_017</strain>
    </source>
</reference>
<evidence type="ECO:0000256" key="2">
    <source>
        <dbReference type="ARBA" id="ARBA00005583"/>
    </source>
</evidence>
<feature type="transmembrane region" description="Helical" evidence="7">
    <location>
        <begin position="86"/>
        <end position="106"/>
    </location>
</feature>
<dbReference type="GO" id="GO:0008360">
    <property type="term" value="P:regulation of cell shape"/>
    <property type="evidence" value="ECO:0007669"/>
    <property type="project" value="UniProtKB-KW"/>
</dbReference>
<dbReference type="Proteomes" id="UP000198558">
    <property type="component" value="Unassembled WGS sequence"/>
</dbReference>
<dbReference type="GO" id="GO:0071555">
    <property type="term" value="P:cell wall organization"/>
    <property type="evidence" value="ECO:0007669"/>
    <property type="project" value="UniProtKB-KW"/>
</dbReference>
<feature type="transmembrane region" description="Helical" evidence="7">
    <location>
        <begin position="310"/>
        <end position="328"/>
    </location>
</feature>
<feature type="transmembrane region" description="Helical" evidence="7">
    <location>
        <begin position="6"/>
        <end position="26"/>
    </location>
</feature>